<dbReference type="InParanoid" id="A0A1E7FG86"/>
<comment type="similarity">
    <text evidence="2">Belongs to the glyoxalase I family.</text>
</comment>
<evidence type="ECO:0000256" key="7">
    <source>
        <dbReference type="ARBA" id="ARBA00030291"/>
    </source>
</evidence>
<dbReference type="GO" id="GO:0004462">
    <property type="term" value="F:lactoylglutathione lyase activity"/>
    <property type="evidence" value="ECO:0007669"/>
    <property type="project" value="UniProtKB-EC"/>
</dbReference>
<dbReference type="AlphaFoldDB" id="A0A1E7FG86"/>
<feature type="domain" description="VOC" evidence="13">
    <location>
        <begin position="9"/>
        <end position="163"/>
    </location>
</feature>
<dbReference type="KEGG" id="fcy:FRACYDRAFT_143435"/>
<dbReference type="Proteomes" id="UP000095751">
    <property type="component" value="Unassembled WGS sequence"/>
</dbReference>
<dbReference type="SUPFAM" id="SSF54593">
    <property type="entry name" value="Glyoxalase/Bleomycin resistance protein/Dihydroxybiphenyl dioxygenase"/>
    <property type="match status" value="1"/>
</dbReference>
<dbReference type="Pfam" id="PF00903">
    <property type="entry name" value="Glyoxalase"/>
    <property type="match status" value="1"/>
</dbReference>
<dbReference type="InterPro" id="IPR037523">
    <property type="entry name" value="VOC_core"/>
</dbReference>
<feature type="binding site" evidence="12">
    <location>
        <position position="115"/>
    </location>
    <ligand>
        <name>Zn(2+)</name>
        <dbReference type="ChEBI" id="CHEBI:29105"/>
        <note>ligand shared between dimeric partners</note>
    </ligand>
</feature>
<proteinExistence type="inferred from homology"/>
<dbReference type="EMBL" id="KV784357">
    <property type="protein sequence ID" value="OEU17190.1"/>
    <property type="molecule type" value="Genomic_DNA"/>
</dbReference>
<keyword evidence="15" id="KW-1185">Reference proteome</keyword>
<feature type="binding site" evidence="12">
    <location>
        <position position="161"/>
    </location>
    <ligand>
        <name>Zn(2+)</name>
        <dbReference type="ChEBI" id="CHEBI:29105"/>
        <note>ligand shared between dimeric partners</note>
    </ligand>
</feature>
<dbReference type="NCBIfam" id="TIGR00068">
    <property type="entry name" value="glyox_I"/>
    <property type="match status" value="1"/>
</dbReference>
<evidence type="ECO:0000256" key="8">
    <source>
        <dbReference type="ARBA" id="ARBA00030892"/>
    </source>
</evidence>
<evidence type="ECO:0000313" key="15">
    <source>
        <dbReference type="Proteomes" id="UP000095751"/>
    </source>
</evidence>
<feature type="binding site" evidence="12">
    <location>
        <position position="12"/>
    </location>
    <ligand>
        <name>Zn(2+)</name>
        <dbReference type="ChEBI" id="CHEBI:29105"/>
        <note>ligand shared between dimeric partners</note>
    </ligand>
</feature>
<dbReference type="InterPro" id="IPR004360">
    <property type="entry name" value="Glyas_Fos-R_dOase_dom"/>
</dbReference>
<dbReference type="GO" id="GO:0046872">
    <property type="term" value="F:metal ion binding"/>
    <property type="evidence" value="ECO:0007669"/>
    <property type="project" value="UniProtKB-KW"/>
</dbReference>
<evidence type="ECO:0000256" key="3">
    <source>
        <dbReference type="ARBA" id="ARBA00012081"/>
    </source>
</evidence>
<evidence type="ECO:0000256" key="9">
    <source>
        <dbReference type="ARBA" id="ARBA00032460"/>
    </source>
</evidence>
<dbReference type="PANTHER" id="PTHR10374:SF30">
    <property type="entry name" value="LACTOYLGLUTATHIONE LYASE"/>
    <property type="match status" value="1"/>
</dbReference>
<evidence type="ECO:0000256" key="12">
    <source>
        <dbReference type="PIRSR" id="PIRSR604361-3"/>
    </source>
</evidence>
<dbReference type="EC" id="4.4.1.5" evidence="3"/>
<dbReference type="CDD" id="cd07233">
    <property type="entry name" value="GlxI_Zn"/>
    <property type="match status" value="1"/>
</dbReference>
<evidence type="ECO:0000256" key="6">
    <source>
        <dbReference type="ARBA" id="ARBA00023239"/>
    </source>
</evidence>
<evidence type="ECO:0000256" key="4">
    <source>
        <dbReference type="ARBA" id="ARBA00022723"/>
    </source>
</evidence>
<dbReference type="OrthoDB" id="16820at2759"/>
<feature type="non-terminal residue" evidence="14">
    <location>
        <position position="1"/>
    </location>
</feature>
<comment type="cofactor">
    <cofactor evidence="12">
        <name>Zn(2+)</name>
        <dbReference type="ChEBI" id="CHEBI:29105"/>
    </cofactor>
    <text evidence="12">Binds 1 zinc ion per subunit. In the homodimer, two zinc ions are bound between subunits.</text>
</comment>
<keyword evidence="5 12" id="KW-0862">Zinc</keyword>
<dbReference type="UniPathway" id="UPA00619">
    <property type="reaction ID" value="UER00675"/>
</dbReference>
<dbReference type="InterPro" id="IPR029068">
    <property type="entry name" value="Glyas_Bleomycin-R_OHBP_Dase"/>
</dbReference>
<evidence type="ECO:0000256" key="11">
    <source>
        <dbReference type="PIRSR" id="PIRSR604361-1"/>
    </source>
</evidence>
<dbReference type="InterPro" id="IPR018146">
    <property type="entry name" value="Glyoxalase_1_CS"/>
</dbReference>
<keyword evidence="4 12" id="KW-0479">Metal-binding</keyword>
<evidence type="ECO:0000256" key="5">
    <source>
        <dbReference type="ARBA" id="ARBA00022833"/>
    </source>
</evidence>
<feature type="active site" description="Proton donor/acceptor" evidence="11">
    <location>
        <position position="161"/>
    </location>
</feature>
<name>A0A1E7FG86_9STRA</name>
<keyword evidence="6" id="KW-0456">Lyase</keyword>
<dbReference type="PANTHER" id="PTHR10374">
    <property type="entry name" value="LACTOYLGLUTATHIONE LYASE GLYOXALASE I"/>
    <property type="match status" value="1"/>
</dbReference>
<evidence type="ECO:0000256" key="2">
    <source>
        <dbReference type="ARBA" id="ARBA00010363"/>
    </source>
</evidence>
<dbReference type="PROSITE" id="PS51819">
    <property type="entry name" value="VOC"/>
    <property type="match status" value="1"/>
</dbReference>
<gene>
    <name evidence="14" type="ORF">FRACYDRAFT_143435</name>
</gene>
<evidence type="ECO:0000313" key="14">
    <source>
        <dbReference type="EMBL" id="OEU17190.1"/>
    </source>
</evidence>
<organism evidence="14 15">
    <name type="scientific">Fragilariopsis cylindrus CCMP1102</name>
    <dbReference type="NCBI Taxonomy" id="635003"/>
    <lineage>
        <taxon>Eukaryota</taxon>
        <taxon>Sar</taxon>
        <taxon>Stramenopiles</taxon>
        <taxon>Ochrophyta</taxon>
        <taxon>Bacillariophyta</taxon>
        <taxon>Bacillariophyceae</taxon>
        <taxon>Bacillariophycidae</taxon>
        <taxon>Bacillariales</taxon>
        <taxon>Bacillariaceae</taxon>
        <taxon>Fragilariopsis</taxon>
    </lineage>
</organism>
<dbReference type="Gene3D" id="3.10.180.10">
    <property type="entry name" value="2,3-Dihydroxybiphenyl 1,2-Dioxygenase, domain 1"/>
    <property type="match status" value="1"/>
</dbReference>
<accession>A0A1E7FG86</accession>
<evidence type="ECO:0000259" key="13">
    <source>
        <dbReference type="PROSITE" id="PS51819"/>
    </source>
</evidence>
<sequence length="163" mass="18254">RPSETKDYIMQQTMFRVKDPVKSLEFYCDVLGFKLLMYKEFPQWGFNVYFVAPVESANIPESEDARWDYCMKLPGCIELTYNYGSESENGLVYNTGNGDSTGTSNGETIKGGFGHIGITVPCVYEACDRFKKLGCVFKKTPNAGGMKGLAFIKDPDGYLIEVL</sequence>
<feature type="binding site" evidence="12">
    <location>
        <position position="78"/>
    </location>
    <ligand>
        <name>Zn(2+)</name>
        <dbReference type="ChEBI" id="CHEBI:29105"/>
        <note>ligand shared between dimeric partners</note>
    </ligand>
</feature>
<feature type="non-terminal residue" evidence="14">
    <location>
        <position position="163"/>
    </location>
</feature>
<evidence type="ECO:0000256" key="10">
    <source>
        <dbReference type="ARBA" id="ARBA00033298"/>
    </source>
</evidence>
<evidence type="ECO:0000256" key="1">
    <source>
        <dbReference type="ARBA" id="ARBA00005008"/>
    </source>
</evidence>
<comment type="pathway">
    <text evidence="1">Secondary metabolite metabolism; methylglyoxal degradation; (R)-lactate from methylglyoxal: step 1/2.</text>
</comment>
<dbReference type="InterPro" id="IPR004361">
    <property type="entry name" value="Glyoxalase_1"/>
</dbReference>
<dbReference type="PROSITE" id="PS00934">
    <property type="entry name" value="GLYOXALASE_I_1"/>
    <property type="match status" value="1"/>
</dbReference>
<protein>
    <recommendedName>
        <fullName evidence="3">lactoylglutathione lyase</fullName>
        <ecNumber evidence="3">4.4.1.5</ecNumber>
    </recommendedName>
    <alternativeName>
        <fullName evidence="8">Aldoketomutase</fullName>
    </alternativeName>
    <alternativeName>
        <fullName evidence="7">Ketone-aldehyde mutase</fullName>
    </alternativeName>
    <alternativeName>
        <fullName evidence="9">Methylglyoxalase</fullName>
    </alternativeName>
    <alternativeName>
        <fullName evidence="10">S-D-lactoylglutathione methylglyoxal lyase</fullName>
    </alternativeName>
</protein>
<reference evidence="14 15" key="1">
    <citation type="submission" date="2016-09" db="EMBL/GenBank/DDBJ databases">
        <title>Extensive genetic diversity and differential bi-allelic expression allows diatom success in the polar Southern Ocean.</title>
        <authorList>
            <consortium name="DOE Joint Genome Institute"/>
            <person name="Mock T."/>
            <person name="Otillar R.P."/>
            <person name="Strauss J."/>
            <person name="Dupont C."/>
            <person name="Frickenhaus S."/>
            <person name="Maumus F."/>
            <person name="Mcmullan M."/>
            <person name="Sanges R."/>
            <person name="Schmutz J."/>
            <person name="Toseland A."/>
            <person name="Valas R."/>
            <person name="Veluchamy A."/>
            <person name="Ward B.J."/>
            <person name="Allen A."/>
            <person name="Barry K."/>
            <person name="Falciatore A."/>
            <person name="Ferrante M."/>
            <person name="Fortunato A.E."/>
            <person name="Gloeckner G."/>
            <person name="Gruber A."/>
            <person name="Hipkin R."/>
            <person name="Janech M."/>
            <person name="Kroth P."/>
            <person name="Leese F."/>
            <person name="Lindquist E."/>
            <person name="Lyon B.R."/>
            <person name="Martin J."/>
            <person name="Mayer C."/>
            <person name="Parker M."/>
            <person name="Quesneville H."/>
            <person name="Raymond J."/>
            <person name="Uhlig C."/>
            <person name="Valentin K.U."/>
            <person name="Worden A.Z."/>
            <person name="Armbrust E.V."/>
            <person name="Bowler C."/>
            <person name="Green B."/>
            <person name="Moulton V."/>
            <person name="Van Oosterhout C."/>
            <person name="Grigoriev I."/>
        </authorList>
    </citation>
    <scope>NUCLEOTIDE SEQUENCE [LARGE SCALE GENOMIC DNA]</scope>
    <source>
        <strain evidence="14 15">CCMP1102</strain>
    </source>
</reference>